<keyword evidence="1" id="KW-0812">Transmembrane</keyword>
<dbReference type="EMBL" id="JOTM01000007">
    <property type="protein sequence ID" value="KEK24381.1"/>
    <property type="molecule type" value="Genomic_DNA"/>
</dbReference>
<dbReference type="OrthoDB" id="2833538at2"/>
<feature type="transmembrane region" description="Helical" evidence="1">
    <location>
        <begin position="9"/>
        <end position="26"/>
    </location>
</feature>
<feature type="transmembrane region" description="Helical" evidence="1">
    <location>
        <begin position="56"/>
        <end position="75"/>
    </location>
</feature>
<comment type="caution">
    <text evidence="2">The sequence shown here is derived from an EMBL/GenBank/DDBJ whole genome shotgun (WGS) entry which is preliminary data.</text>
</comment>
<dbReference type="AlphaFoldDB" id="A0A073KCY7"/>
<evidence type="ECO:0000256" key="1">
    <source>
        <dbReference type="SAM" id="Phobius"/>
    </source>
</evidence>
<protein>
    <submittedName>
        <fullName evidence="2">Uncharacterized protein</fullName>
    </submittedName>
</protein>
<evidence type="ECO:0000313" key="2">
    <source>
        <dbReference type="EMBL" id="KEK24381.1"/>
    </source>
</evidence>
<keyword evidence="1" id="KW-1133">Transmembrane helix</keyword>
<keyword evidence="3" id="KW-1185">Reference proteome</keyword>
<dbReference type="Proteomes" id="UP000027778">
    <property type="component" value="Unassembled WGS sequence"/>
</dbReference>
<gene>
    <name evidence="2" type="ORF">BAGA_26940</name>
</gene>
<name>A0A073KCY7_9BACI</name>
<dbReference type="RefSeq" id="WP_033674460.1">
    <property type="nucleotide sequence ID" value="NZ_JOTM01000007.1"/>
</dbReference>
<organism evidence="2 3">
    <name type="scientific">Bacillus gaemokensis</name>
    <dbReference type="NCBI Taxonomy" id="574375"/>
    <lineage>
        <taxon>Bacteria</taxon>
        <taxon>Bacillati</taxon>
        <taxon>Bacillota</taxon>
        <taxon>Bacilli</taxon>
        <taxon>Bacillales</taxon>
        <taxon>Bacillaceae</taxon>
        <taxon>Bacillus</taxon>
        <taxon>Bacillus cereus group</taxon>
    </lineage>
</organism>
<reference evidence="2 3" key="1">
    <citation type="submission" date="2014-06" db="EMBL/GenBank/DDBJ databases">
        <title>Draft genome sequence of Bacillus gaemokensis JCM 15801 (MCCC 1A00707).</title>
        <authorList>
            <person name="Lai Q."/>
            <person name="Liu Y."/>
            <person name="Shao Z."/>
        </authorList>
    </citation>
    <scope>NUCLEOTIDE SEQUENCE [LARGE SCALE GENOMIC DNA]</scope>
    <source>
        <strain evidence="2 3">JCM 15801</strain>
    </source>
</reference>
<proteinExistence type="predicted"/>
<sequence length="227" mass="26767">MIRIEYDRLVAIFYSIGVLLLIKMPNANESIGEKLFQAYQIPAETYVYMGYKVSNILILSFVLQLFSFLFLIKWLEKKDSSWLKKLNRIKVLVISVVIIAMPFKLNKMLQILDKTWYYTGKKGIEAIEYKKEDSQCIFEKKGDAVERTCFVTLKNYHNHSQSVQLVLYQDKSQKVKDYQVPTPIYLQRHETKKFHFQLPVAYGTSVLENKAPNIKLYPLNENRKIYN</sequence>
<dbReference type="STRING" id="574375.AZF08_18670"/>
<evidence type="ECO:0000313" key="3">
    <source>
        <dbReference type="Proteomes" id="UP000027778"/>
    </source>
</evidence>
<keyword evidence="1" id="KW-0472">Membrane</keyword>
<accession>A0A073KCY7</accession>
<feature type="transmembrane region" description="Helical" evidence="1">
    <location>
        <begin position="87"/>
        <end position="105"/>
    </location>
</feature>